<dbReference type="GO" id="GO:0003723">
    <property type="term" value="F:RNA binding"/>
    <property type="evidence" value="ECO:0007669"/>
    <property type="project" value="InterPro"/>
</dbReference>
<keyword evidence="5" id="KW-0804">Transcription</keyword>
<evidence type="ECO:0000256" key="7">
    <source>
        <dbReference type="SAM" id="MobiDB-lite"/>
    </source>
</evidence>
<keyword evidence="4" id="KW-0238">DNA-binding</keyword>
<dbReference type="GO" id="GO:0006355">
    <property type="term" value="P:regulation of DNA-templated transcription"/>
    <property type="evidence" value="ECO:0007669"/>
    <property type="project" value="InterPro"/>
</dbReference>
<dbReference type="SUPFAM" id="SSF102031">
    <property type="entry name" value="AXH domain"/>
    <property type="match status" value="1"/>
</dbReference>
<dbReference type="InterPro" id="IPR003652">
    <property type="entry name" value="Ataxin_AXH_dom"/>
</dbReference>
<comment type="subcellular location">
    <subcellularLocation>
        <location evidence="1">Nucleus</location>
    </subcellularLocation>
</comment>
<evidence type="ECO:0000313" key="10">
    <source>
        <dbReference type="Proteomes" id="UP000410492"/>
    </source>
</evidence>
<dbReference type="AlphaFoldDB" id="A0A653DT37"/>
<dbReference type="Proteomes" id="UP000410492">
    <property type="component" value="Unassembled WGS sequence"/>
</dbReference>
<name>A0A653DT37_CALMS</name>
<evidence type="ECO:0000256" key="2">
    <source>
        <dbReference type="ARBA" id="ARBA00022491"/>
    </source>
</evidence>
<proteinExistence type="predicted"/>
<evidence type="ECO:0000256" key="6">
    <source>
        <dbReference type="ARBA" id="ARBA00023242"/>
    </source>
</evidence>
<keyword evidence="3" id="KW-0805">Transcription regulation</keyword>
<evidence type="ECO:0000259" key="8">
    <source>
        <dbReference type="PROSITE" id="PS51148"/>
    </source>
</evidence>
<protein>
    <recommendedName>
        <fullName evidence="8">AXH domain-containing protein</fullName>
    </recommendedName>
</protein>
<evidence type="ECO:0000313" key="9">
    <source>
        <dbReference type="EMBL" id="VEN63202.1"/>
    </source>
</evidence>
<evidence type="ECO:0000256" key="3">
    <source>
        <dbReference type="ARBA" id="ARBA00023015"/>
    </source>
</evidence>
<reference evidence="9 10" key="1">
    <citation type="submission" date="2019-01" db="EMBL/GenBank/DDBJ databases">
        <authorList>
            <person name="Sayadi A."/>
        </authorList>
    </citation>
    <scope>NUCLEOTIDE SEQUENCE [LARGE SCALE GENOMIC DNA]</scope>
</reference>
<gene>
    <name evidence="9" type="ORF">CALMAC_LOCUS20095</name>
</gene>
<dbReference type="GO" id="GO:0003677">
    <property type="term" value="F:DNA binding"/>
    <property type="evidence" value="ECO:0007669"/>
    <property type="project" value="UniProtKB-KW"/>
</dbReference>
<dbReference type="PROSITE" id="PS51148">
    <property type="entry name" value="AXH"/>
    <property type="match status" value="1"/>
</dbReference>
<organism evidence="9 10">
    <name type="scientific">Callosobruchus maculatus</name>
    <name type="common">Southern cowpea weevil</name>
    <name type="synonym">Pulse bruchid</name>
    <dbReference type="NCBI Taxonomy" id="64391"/>
    <lineage>
        <taxon>Eukaryota</taxon>
        <taxon>Metazoa</taxon>
        <taxon>Ecdysozoa</taxon>
        <taxon>Arthropoda</taxon>
        <taxon>Hexapoda</taxon>
        <taxon>Insecta</taxon>
        <taxon>Pterygota</taxon>
        <taxon>Neoptera</taxon>
        <taxon>Endopterygota</taxon>
        <taxon>Coleoptera</taxon>
        <taxon>Polyphaga</taxon>
        <taxon>Cucujiformia</taxon>
        <taxon>Chrysomeloidea</taxon>
        <taxon>Chrysomelidae</taxon>
        <taxon>Bruchinae</taxon>
        <taxon>Bruchini</taxon>
        <taxon>Callosobruchus</taxon>
    </lineage>
</organism>
<feature type="region of interest" description="Disordered" evidence="7">
    <location>
        <begin position="230"/>
        <end position="259"/>
    </location>
</feature>
<sequence length="281" mass="30236">MSPPRSPKRTINNNTVSGNFTKGSLIQLHNGELRRIEDMRTEDFVMSAERSPELRLAESTVVRIEEGQSGTATITLTYNQRRAQVEVESSASHPYFVMGAGWASCDPSATHLRYGLKVQRLQVGDVLISLTPRDPPATAMPLASTPASSMGMSLCGGNRTVAASTVMTTATATAVTARQLSSANSISPHHSPHSSNAAHVLKISTQANTHQQQQHHPSVSTQSQPINLHFSSHAPTIAPPMSPDSAAAAAARKRRWSAPDQICEEAELQIRRHRPSGATPE</sequence>
<dbReference type="InterPro" id="IPR043404">
    <property type="entry name" value="ATAXIN1-like"/>
</dbReference>
<evidence type="ECO:0000256" key="4">
    <source>
        <dbReference type="ARBA" id="ARBA00023125"/>
    </source>
</evidence>
<dbReference type="EMBL" id="CAACVG010014457">
    <property type="protein sequence ID" value="VEN63202.1"/>
    <property type="molecule type" value="Genomic_DNA"/>
</dbReference>
<dbReference type="Pfam" id="PF08517">
    <property type="entry name" value="AXH"/>
    <property type="match status" value="1"/>
</dbReference>
<dbReference type="InterPro" id="IPR036096">
    <property type="entry name" value="Ataxin_AXH_dom_sf"/>
</dbReference>
<dbReference type="PANTHER" id="PTHR13392">
    <property type="entry name" value="ATAXIN 1"/>
    <property type="match status" value="1"/>
</dbReference>
<accession>A0A653DT37</accession>
<dbReference type="PANTHER" id="PTHR13392:SF13">
    <property type="entry name" value="AXH DOMAIN-CONTAINING PROTEIN"/>
    <property type="match status" value="1"/>
</dbReference>
<feature type="domain" description="AXH" evidence="8">
    <location>
        <begin position="8"/>
        <end position="138"/>
    </location>
</feature>
<dbReference type="OrthoDB" id="10000452at2759"/>
<dbReference type="GO" id="GO:0005634">
    <property type="term" value="C:nucleus"/>
    <property type="evidence" value="ECO:0007669"/>
    <property type="project" value="UniProtKB-SubCell"/>
</dbReference>
<dbReference type="Gene3D" id="2.170.16.10">
    <property type="entry name" value="Hedgehog/Intein (Hint) domain"/>
    <property type="match status" value="1"/>
</dbReference>
<evidence type="ECO:0000256" key="5">
    <source>
        <dbReference type="ARBA" id="ARBA00023163"/>
    </source>
</evidence>
<dbReference type="SMART" id="SM00536">
    <property type="entry name" value="AXH"/>
    <property type="match status" value="1"/>
</dbReference>
<evidence type="ECO:0000256" key="1">
    <source>
        <dbReference type="ARBA" id="ARBA00004123"/>
    </source>
</evidence>
<keyword evidence="6" id="KW-0539">Nucleus</keyword>
<keyword evidence="10" id="KW-1185">Reference proteome</keyword>
<keyword evidence="2" id="KW-0678">Repressor</keyword>